<dbReference type="SUPFAM" id="SSF51735">
    <property type="entry name" value="NAD(P)-binding Rossmann-fold domains"/>
    <property type="match status" value="1"/>
</dbReference>
<evidence type="ECO:0000313" key="3">
    <source>
        <dbReference type="Proteomes" id="UP001194696"/>
    </source>
</evidence>
<gene>
    <name evidence="2" type="ORF">BGZ96_011192</name>
</gene>
<dbReference type="EMBL" id="JAAAIM010000771">
    <property type="protein sequence ID" value="KAG0284442.1"/>
    <property type="molecule type" value="Genomic_DNA"/>
</dbReference>
<evidence type="ECO:0008006" key="4">
    <source>
        <dbReference type="Google" id="ProtNLM"/>
    </source>
</evidence>
<comment type="caution">
    <text evidence="2">The sequence shown here is derived from an EMBL/GenBank/DDBJ whole genome shotgun (WGS) entry which is preliminary data.</text>
</comment>
<name>A0ABQ7JTB2_9FUNG</name>
<dbReference type="Gene3D" id="3.40.50.720">
    <property type="entry name" value="NAD(P)-binding Rossmann-like Domain"/>
    <property type="match status" value="1"/>
</dbReference>
<dbReference type="InterPro" id="IPR023401">
    <property type="entry name" value="ODC_N"/>
</dbReference>
<proteinExistence type="inferred from homology"/>
<dbReference type="PANTHER" id="PTHR13812">
    <property type="entry name" value="KETIMINE REDUCTASE MU-CRYSTALLIN"/>
    <property type="match status" value="1"/>
</dbReference>
<evidence type="ECO:0000313" key="2">
    <source>
        <dbReference type="EMBL" id="KAG0284442.1"/>
    </source>
</evidence>
<accession>A0ABQ7JTB2</accession>
<dbReference type="PANTHER" id="PTHR13812:SF19">
    <property type="entry name" value="KETIMINE REDUCTASE MU-CRYSTALLIN"/>
    <property type="match status" value="1"/>
</dbReference>
<organism evidence="2 3">
    <name type="scientific">Linnemannia gamsii</name>
    <dbReference type="NCBI Taxonomy" id="64522"/>
    <lineage>
        <taxon>Eukaryota</taxon>
        <taxon>Fungi</taxon>
        <taxon>Fungi incertae sedis</taxon>
        <taxon>Mucoromycota</taxon>
        <taxon>Mortierellomycotina</taxon>
        <taxon>Mortierellomycetes</taxon>
        <taxon>Mortierellales</taxon>
        <taxon>Mortierellaceae</taxon>
        <taxon>Linnemannia</taxon>
    </lineage>
</organism>
<evidence type="ECO:0000256" key="1">
    <source>
        <dbReference type="ARBA" id="ARBA00008903"/>
    </source>
</evidence>
<comment type="similarity">
    <text evidence="1">Belongs to the ornithine cyclodeaminase/mu-crystallin family.</text>
</comment>
<keyword evidence="3" id="KW-1185">Reference proteome</keyword>
<dbReference type="Proteomes" id="UP001194696">
    <property type="component" value="Unassembled WGS sequence"/>
</dbReference>
<dbReference type="InterPro" id="IPR036291">
    <property type="entry name" value="NAD(P)-bd_dom_sf"/>
</dbReference>
<dbReference type="PIRSF" id="PIRSF001439">
    <property type="entry name" value="CryM"/>
    <property type="match status" value="1"/>
</dbReference>
<sequence>MPPVRVLSLEHVAAVLKDIDIDDILTSQAQAFHAYSANETQTPQRSTLETPYHKTLIMPSRIDTLTSTVKIVSVPKTDSKDGLPGVTIVLDNKTGEPRGLVNARLLTAVRTAAGSALATRVIFSNKEQQHKKKKQELSLVVFGSGAQAKAHIQLLTHILPDQISRIVICNRTLPRARDLVQELTPECSAKSIDISAFSITTGESTASSRTGTGGSPQDRLKEIVQTAHIICTCTNTTSPLFPGEWVQPGTHFNMVGSYTPQMHEVDQKLIARAWTLVDAKKECEHEAGEFILAKEQTGENGVLAELGEIFAEDGRFLKDALPKEFLEVDRGNINDEKKKDVTIFKSVGIAAQDVAITALVLDKAVAMGLGSVVDI</sequence>
<reference evidence="2 3" key="1">
    <citation type="journal article" date="2020" name="Fungal Divers.">
        <title>Resolving the Mortierellaceae phylogeny through synthesis of multi-gene phylogenetics and phylogenomics.</title>
        <authorList>
            <person name="Vandepol N."/>
            <person name="Liber J."/>
            <person name="Desiro A."/>
            <person name="Na H."/>
            <person name="Kennedy M."/>
            <person name="Barry K."/>
            <person name="Grigoriev I.V."/>
            <person name="Miller A.N."/>
            <person name="O'Donnell K."/>
            <person name="Stajich J.E."/>
            <person name="Bonito G."/>
        </authorList>
    </citation>
    <scope>NUCLEOTIDE SEQUENCE [LARGE SCALE GENOMIC DNA]</scope>
    <source>
        <strain evidence="2 3">AD045</strain>
    </source>
</reference>
<dbReference type="InterPro" id="IPR003462">
    <property type="entry name" value="ODC_Mu_crystall"/>
</dbReference>
<dbReference type="Pfam" id="PF02423">
    <property type="entry name" value="OCD_Mu_crystall"/>
    <property type="match status" value="2"/>
</dbReference>
<protein>
    <recommendedName>
        <fullName evidence="4">NAD(P)-binding protein</fullName>
    </recommendedName>
</protein>
<dbReference type="Gene3D" id="3.30.1780.10">
    <property type="entry name" value="ornithine cyclodeaminase, domain 1"/>
    <property type="match status" value="1"/>
</dbReference>